<dbReference type="Gene3D" id="2.130.10.10">
    <property type="entry name" value="YVTN repeat-like/Quinoprotein amine dehydrogenase"/>
    <property type="match status" value="1"/>
</dbReference>
<gene>
    <name evidence="2" type="ORF">SYNPS1DRAFT_19307</name>
</gene>
<keyword evidence="1" id="KW-0853">WD repeat</keyword>
<dbReference type="InterPro" id="IPR015943">
    <property type="entry name" value="WD40/YVTN_repeat-like_dom_sf"/>
</dbReference>
<dbReference type="EMBL" id="KZ991442">
    <property type="protein sequence ID" value="RKP22969.1"/>
    <property type="molecule type" value="Genomic_DNA"/>
</dbReference>
<dbReference type="OrthoDB" id="5537278at2759"/>
<keyword evidence="3" id="KW-1185">Reference proteome</keyword>
<dbReference type="InterPro" id="IPR044630">
    <property type="entry name" value="SPA1/2/3/4"/>
</dbReference>
<dbReference type="PANTHER" id="PTHR44218">
    <property type="entry name" value="PROTEIN SPA1-RELATED 2"/>
    <property type="match status" value="1"/>
</dbReference>
<dbReference type="PROSITE" id="PS50082">
    <property type="entry name" value="WD_REPEATS_2"/>
    <property type="match status" value="2"/>
</dbReference>
<accession>A0A4V1J0W4</accession>
<name>A0A4V1J0W4_9FUNG</name>
<dbReference type="InterPro" id="IPR036322">
    <property type="entry name" value="WD40_repeat_dom_sf"/>
</dbReference>
<dbReference type="InterPro" id="IPR001680">
    <property type="entry name" value="WD40_rpt"/>
</dbReference>
<feature type="repeat" description="WD" evidence="1">
    <location>
        <begin position="36"/>
        <end position="78"/>
    </location>
</feature>
<dbReference type="PROSITE" id="PS50294">
    <property type="entry name" value="WD_REPEATS_REGION"/>
    <property type="match status" value="1"/>
</dbReference>
<proteinExistence type="predicted"/>
<organism evidence="2 3">
    <name type="scientific">Syncephalis pseudoplumigaleata</name>
    <dbReference type="NCBI Taxonomy" id="1712513"/>
    <lineage>
        <taxon>Eukaryota</taxon>
        <taxon>Fungi</taxon>
        <taxon>Fungi incertae sedis</taxon>
        <taxon>Zoopagomycota</taxon>
        <taxon>Zoopagomycotina</taxon>
        <taxon>Zoopagomycetes</taxon>
        <taxon>Zoopagales</taxon>
        <taxon>Piptocephalidaceae</taxon>
        <taxon>Syncephalis</taxon>
    </lineage>
</organism>
<evidence type="ECO:0000256" key="1">
    <source>
        <dbReference type="PROSITE-ProRule" id="PRU00221"/>
    </source>
</evidence>
<protein>
    <submittedName>
        <fullName evidence="2">WD40-repeat-containing domain protein</fullName>
    </submittedName>
</protein>
<evidence type="ECO:0000313" key="2">
    <source>
        <dbReference type="EMBL" id="RKP22969.1"/>
    </source>
</evidence>
<sequence length="259" mass="29063">SCVSWNHFTHTELASADYDGIVTILDTTTGKPVAAYQEHERRAWSVDYSPQDPRRLASGSDDAKVKIWSTNDATSALTIFGKANICTVRFSPKDERIITFGCADHYAYCYDLRRYSEPLYTCQGHRKAISCIRYLNDDTFVTASTDASLRSWSHAESGKCLKSYTGHINDKHFVGLSVSHDGQWISCGSENNNIYTYFAPLSQPAIVTPFNTTSFLRGQESRSTDPTLFVSAVAWRRTRNVMLASNSHGEVKMLRLSDE</sequence>
<feature type="non-terminal residue" evidence="2">
    <location>
        <position position="1"/>
    </location>
</feature>
<dbReference type="PANTHER" id="PTHR44218:SF6">
    <property type="entry name" value="PROTEIN SUPPRESSOR OF PHYA-105 1"/>
    <property type="match status" value="1"/>
</dbReference>
<dbReference type="Pfam" id="PF00400">
    <property type="entry name" value="WD40"/>
    <property type="match status" value="3"/>
</dbReference>
<dbReference type="SUPFAM" id="SSF50978">
    <property type="entry name" value="WD40 repeat-like"/>
    <property type="match status" value="1"/>
</dbReference>
<dbReference type="SMART" id="SM00320">
    <property type="entry name" value="WD40"/>
    <property type="match status" value="4"/>
</dbReference>
<dbReference type="Proteomes" id="UP000278143">
    <property type="component" value="Unassembled WGS sequence"/>
</dbReference>
<feature type="repeat" description="WD" evidence="1">
    <location>
        <begin position="122"/>
        <end position="153"/>
    </location>
</feature>
<reference evidence="3" key="1">
    <citation type="journal article" date="2018" name="Nat. Microbiol.">
        <title>Leveraging single-cell genomics to expand the fungal tree of life.</title>
        <authorList>
            <person name="Ahrendt S.R."/>
            <person name="Quandt C.A."/>
            <person name="Ciobanu D."/>
            <person name="Clum A."/>
            <person name="Salamov A."/>
            <person name="Andreopoulos B."/>
            <person name="Cheng J.F."/>
            <person name="Woyke T."/>
            <person name="Pelin A."/>
            <person name="Henrissat B."/>
            <person name="Reynolds N.K."/>
            <person name="Benny G.L."/>
            <person name="Smith M.E."/>
            <person name="James T.Y."/>
            <person name="Grigoriev I.V."/>
        </authorList>
    </citation>
    <scope>NUCLEOTIDE SEQUENCE [LARGE SCALE GENOMIC DNA]</scope>
    <source>
        <strain evidence="3">Benny S71-1</strain>
    </source>
</reference>
<evidence type="ECO:0000313" key="3">
    <source>
        <dbReference type="Proteomes" id="UP000278143"/>
    </source>
</evidence>
<dbReference type="AlphaFoldDB" id="A0A4V1J0W4"/>